<gene>
    <name evidence="2" type="ORF">DAPK24_020300</name>
</gene>
<evidence type="ECO:0000259" key="1">
    <source>
        <dbReference type="PROSITE" id="PS50405"/>
    </source>
</evidence>
<keyword evidence="3" id="KW-1185">Reference proteome</keyword>
<dbReference type="InterPro" id="IPR040079">
    <property type="entry name" value="Glutathione_S-Trfase"/>
</dbReference>
<feature type="domain" description="GST C-terminal" evidence="1">
    <location>
        <begin position="83"/>
        <end position="191"/>
    </location>
</feature>
<dbReference type="AlphaFoldDB" id="A0AAV5R2H6"/>
<reference evidence="2 3" key="1">
    <citation type="journal article" date="2023" name="Elife">
        <title>Identification of key yeast species and microbe-microbe interactions impacting larval growth of Drosophila in the wild.</title>
        <authorList>
            <person name="Mure A."/>
            <person name="Sugiura Y."/>
            <person name="Maeda R."/>
            <person name="Honda K."/>
            <person name="Sakurai N."/>
            <person name="Takahashi Y."/>
            <person name="Watada M."/>
            <person name="Katoh T."/>
            <person name="Gotoh A."/>
            <person name="Gotoh Y."/>
            <person name="Taniguchi I."/>
            <person name="Nakamura K."/>
            <person name="Hayashi T."/>
            <person name="Katayama T."/>
            <person name="Uemura T."/>
            <person name="Hattori Y."/>
        </authorList>
    </citation>
    <scope>NUCLEOTIDE SEQUENCE [LARGE SCALE GENOMIC DNA]</scope>
    <source>
        <strain evidence="2 3">PK-24</strain>
    </source>
</reference>
<proteinExistence type="predicted"/>
<dbReference type="InterPro" id="IPR004045">
    <property type="entry name" value="Glutathione_S-Trfase_N"/>
</dbReference>
<dbReference type="PANTHER" id="PTHR43986">
    <property type="entry name" value="ELONGATION FACTOR 1-GAMMA"/>
    <property type="match status" value="1"/>
</dbReference>
<dbReference type="EMBL" id="BTGB01000002">
    <property type="protein sequence ID" value="GMM45455.1"/>
    <property type="molecule type" value="Genomic_DNA"/>
</dbReference>
<dbReference type="SUPFAM" id="SSF47616">
    <property type="entry name" value="GST C-terminal domain-like"/>
    <property type="match status" value="1"/>
</dbReference>
<dbReference type="PANTHER" id="PTHR43986:SF1">
    <property type="entry name" value="ELONGATION FACTOR 1-GAMMA"/>
    <property type="match status" value="1"/>
</dbReference>
<evidence type="ECO:0000313" key="2">
    <source>
        <dbReference type="EMBL" id="GMM45455.1"/>
    </source>
</evidence>
<dbReference type="SUPFAM" id="SSF52833">
    <property type="entry name" value="Thioredoxin-like"/>
    <property type="match status" value="1"/>
</dbReference>
<dbReference type="Pfam" id="PF02798">
    <property type="entry name" value="GST_N"/>
    <property type="match status" value="1"/>
</dbReference>
<dbReference type="InterPro" id="IPR004046">
    <property type="entry name" value="GST_C"/>
</dbReference>
<comment type="caution">
    <text evidence="2">The sequence shown here is derived from an EMBL/GenBank/DDBJ whole genome shotgun (WGS) entry which is preliminary data.</text>
</comment>
<dbReference type="Proteomes" id="UP001378960">
    <property type="component" value="Unassembled WGS sequence"/>
</dbReference>
<dbReference type="GO" id="GO:0005634">
    <property type="term" value="C:nucleus"/>
    <property type="evidence" value="ECO:0007669"/>
    <property type="project" value="TreeGrafter"/>
</dbReference>
<dbReference type="GO" id="GO:0006414">
    <property type="term" value="P:translational elongation"/>
    <property type="evidence" value="ECO:0007669"/>
    <property type="project" value="TreeGrafter"/>
</dbReference>
<dbReference type="Pfam" id="PF14497">
    <property type="entry name" value="GST_C_3"/>
    <property type="match status" value="1"/>
</dbReference>
<dbReference type="InterPro" id="IPR036282">
    <property type="entry name" value="Glutathione-S-Trfase_C_sf"/>
</dbReference>
<accession>A0AAV5R2H6</accession>
<dbReference type="PROSITE" id="PS50405">
    <property type="entry name" value="GST_CTER"/>
    <property type="match status" value="1"/>
</dbReference>
<evidence type="ECO:0000313" key="3">
    <source>
        <dbReference type="Proteomes" id="UP001378960"/>
    </source>
</evidence>
<dbReference type="InterPro" id="IPR036249">
    <property type="entry name" value="Thioredoxin-like_sf"/>
</dbReference>
<dbReference type="InterPro" id="IPR050802">
    <property type="entry name" value="EF-GSTs"/>
</dbReference>
<sequence>MTWATLYMEPNSGRSNWISDLGKYVGLDIESVDVKTVDNYKELFQLGKTPALITSDGFKLTEAVVIYVYIINSSSKPEFLGKNLKEKATNMKWLSFFNSDFIFAFIQAFFGTTDNDKSSGMEKIYNYTEYFNNELKEKKTKYLISDEILVADIVAYKIFHQFSIFGLSYDKYNKIAPYLESLKNHPILAPK</sequence>
<dbReference type="SFLD" id="SFLDS00019">
    <property type="entry name" value="Glutathione_Transferase_(cytos"/>
    <property type="match status" value="1"/>
</dbReference>
<dbReference type="Gene3D" id="3.40.30.10">
    <property type="entry name" value="Glutaredoxin"/>
    <property type="match status" value="1"/>
</dbReference>
<dbReference type="Gene3D" id="1.20.1050.10">
    <property type="match status" value="1"/>
</dbReference>
<dbReference type="FunFam" id="3.40.30.10:FF:000142">
    <property type="entry name" value="Elongation factor 1 gamma"/>
    <property type="match status" value="1"/>
</dbReference>
<protein>
    <recommendedName>
        <fullName evidence="1">GST C-terminal domain-containing protein</fullName>
    </recommendedName>
</protein>
<dbReference type="GO" id="GO:0005737">
    <property type="term" value="C:cytoplasm"/>
    <property type="evidence" value="ECO:0007669"/>
    <property type="project" value="TreeGrafter"/>
</dbReference>
<name>A0AAV5R2H6_PICKL</name>
<dbReference type="InterPro" id="IPR010987">
    <property type="entry name" value="Glutathione-S-Trfase_C-like"/>
</dbReference>
<organism evidence="2 3">
    <name type="scientific">Pichia kluyveri</name>
    <name type="common">Yeast</name>
    <dbReference type="NCBI Taxonomy" id="36015"/>
    <lineage>
        <taxon>Eukaryota</taxon>
        <taxon>Fungi</taxon>
        <taxon>Dikarya</taxon>
        <taxon>Ascomycota</taxon>
        <taxon>Saccharomycotina</taxon>
        <taxon>Pichiomycetes</taxon>
        <taxon>Pichiales</taxon>
        <taxon>Pichiaceae</taxon>
        <taxon>Pichia</taxon>
    </lineage>
</organism>